<evidence type="ECO:0000313" key="3">
    <source>
        <dbReference type="Proteomes" id="UP001149163"/>
    </source>
</evidence>
<dbReference type="GeneID" id="81429443"/>
<sequence>MDPLSISASVAGLITISTQILGIIGTIKSKNNRGLETLSREVGAVRGILWHIQEIIQFQSTQPTKSAEWLDALNNTLDDCGDVYLTLRKDLEGLHSSSRLDSLKMKVKWTLKEKDIQDMLRRLESYKLSLDLLLSVQTSTTTTNIEEVLGQVQKKLSLKPAESPAVKTPLSWRKKLAGLDSGPTQERGNSSDATPPTVVRPDSSGAIGSDMSHILPGPKATGWQEPGVYGITRDEGQEAPDLNSPNLTSVCEINVGKQKLSLVCGWEKPNEANEAIIPIRVHLLFKGPSPGDLYFMHLKDSLSMILSERIFVPAGKCSLILARCDMKDLVCPLNDLSAQENPEDFKLALGAYALKSSSKAEQVLVNFEEPQDRDRFLGHLYAVRYLQRMDPAFAMPNKLYHGSAVRKRTQHVQVGYADGTEKSYIYPYLCIEYSLEDKAPRLSCAAKPTDLEAIFQEDLPSLDIQIVGDETIVCNTPDGNKIRTFSITFGSLSEVVQMYHRLQDIVREWTALGRRKLDDYKTKKEWKVKKLEFWEGSQAPGEPFHNVIVVAKSDCVLKRLMMDIYDSRRIEKLASFYGVMSSSILFYKRHMRASSPDFFVSPVFQTGFWDLRNGGGTTAENFQAGQVRMYGPGEKYLCDELEVFVEALMEESKEAQKGFMMEASSI</sequence>
<evidence type="ECO:0008006" key="4">
    <source>
        <dbReference type="Google" id="ProtNLM"/>
    </source>
</evidence>
<keyword evidence="3" id="KW-1185">Reference proteome</keyword>
<accession>A0A9W9HSL3</accession>
<dbReference type="EMBL" id="JAPQKN010000006">
    <property type="protein sequence ID" value="KAJ5157043.1"/>
    <property type="molecule type" value="Genomic_DNA"/>
</dbReference>
<reference evidence="2" key="1">
    <citation type="submission" date="2022-11" db="EMBL/GenBank/DDBJ databases">
        <authorList>
            <person name="Petersen C."/>
        </authorList>
    </citation>
    <scope>NUCLEOTIDE SEQUENCE</scope>
    <source>
        <strain evidence="2">IBT 26290</strain>
    </source>
</reference>
<dbReference type="OrthoDB" id="19923at2759"/>
<evidence type="ECO:0000313" key="2">
    <source>
        <dbReference type="EMBL" id="KAJ5157043.1"/>
    </source>
</evidence>
<feature type="region of interest" description="Disordered" evidence="1">
    <location>
        <begin position="159"/>
        <end position="219"/>
    </location>
</feature>
<evidence type="ECO:0000256" key="1">
    <source>
        <dbReference type="SAM" id="MobiDB-lite"/>
    </source>
</evidence>
<dbReference type="RefSeq" id="XP_056540032.1">
    <property type="nucleotide sequence ID" value="XM_056690267.1"/>
</dbReference>
<organism evidence="2 3">
    <name type="scientific">Penicillium canariense</name>
    <dbReference type="NCBI Taxonomy" id="189055"/>
    <lineage>
        <taxon>Eukaryota</taxon>
        <taxon>Fungi</taxon>
        <taxon>Dikarya</taxon>
        <taxon>Ascomycota</taxon>
        <taxon>Pezizomycotina</taxon>
        <taxon>Eurotiomycetes</taxon>
        <taxon>Eurotiomycetidae</taxon>
        <taxon>Eurotiales</taxon>
        <taxon>Aspergillaceae</taxon>
        <taxon>Penicillium</taxon>
    </lineage>
</organism>
<protein>
    <recommendedName>
        <fullName evidence="4">Fungal N-terminal domain-containing protein</fullName>
    </recommendedName>
</protein>
<comment type="caution">
    <text evidence="2">The sequence shown here is derived from an EMBL/GenBank/DDBJ whole genome shotgun (WGS) entry which is preliminary data.</text>
</comment>
<dbReference type="AlphaFoldDB" id="A0A9W9HSL3"/>
<feature type="compositionally biased region" description="Polar residues" evidence="1">
    <location>
        <begin position="182"/>
        <end position="194"/>
    </location>
</feature>
<gene>
    <name evidence="2" type="ORF">N7482_008143</name>
</gene>
<proteinExistence type="predicted"/>
<name>A0A9W9HSL3_9EURO</name>
<dbReference type="Proteomes" id="UP001149163">
    <property type="component" value="Unassembled WGS sequence"/>
</dbReference>
<reference evidence="2" key="2">
    <citation type="journal article" date="2023" name="IMA Fungus">
        <title>Comparative genomic study of the Penicillium genus elucidates a diverse pangenome and 15 lateral gene transfer events.</title>
        <authorList>
            <person name="Petersen C."/>
            <person name="Sorensen T."/>
            <person name="Nielsen M.R."/>
            <person name="Sondergaard T.E."/>
            <person name="Sorensen J.L."/>
            <person name="Fitzpatrick D.A."/>
            <person name="Frisvad J.C."/>
            <person name="Nielsen K.L."/>
        </authorList>
    </citation>
    <scope>NUCLEOTIDE SEQUENCE</scope>
    <source>
        <strain evidence="2">IBT 26290</strain>
    </source>
</reference>